<feature type="compositionally biased region" description="Polar residues" evidence="11">
    <location>
        <begin position="34"/>
        <end position="43"/>
    </location>
</feature>
<feature type="chain" id="PRO_5006035621" evidence="12">
    <location>
        <begin position="31"/>
        <end position="974"/>
    </location>
</feature>
<proteinExistence type="inferred from homology"/>
<keyword evidence="4" id="KW-0964">Secreted</keyword>
<dbReference type="InterPro" id="IPR050371">
    <property type="entry name" value="Fungal_virulence_M36"/>
</dbReference>
<keyword evidence="8" id="KW-0862">Zinc</keyword>
<name>A0A0N9HXE7_9PSEU</name>
<keyword evidence="6" id="KW-0479">Metal-binding</keyword>
<evidence type="ECO:0000313" key="13">
    <source>
        <dbReference type="EMBL" id="ALG10021.1"/>
    </source>
</evidence>
<dbReference type="RefSeq" id="WP_054291925.1">
    <property type="nucleotide sequence ID" value="NZ_CP012752.1"/>
</dbReference>
<gene>
    <name evidence="13" type="ORF">AOZ06_26775</name>
</gene>
<dbReference type="KEGG" id="kphy:AOZ06_26775"/>
<dbReference type="InterPro" id="IPR027268">
    <property type="entry name" value="Peptidase_M4/M1_CTD_sf"/>
</dbReference>
<keyword evidence="12" id="KW-0732">Signal</keyword>
<evidence type="ECO:0000256" key="3">
    <source>
        <dbReference type="ARBA" id="ARBA00006006"/>
    </source>
</evidence>
<feature type="signal peptide" evidence="12">
    <location>
        <begin position="1"/>
        <end position="30"/>
    </location>
</feature>
<comment type="cofactor">
    <cofactor evidence="1">
        <name>Zn(2+)</name>
        <dbReference type="ChEBI" id="CHEBI:29105"/>
    </cofactor>
</comment>
<keyword evidence="9" id="KW-0482">Metalloprotease</keyword>
<keyword evidence="7" id="KW-0378">Hydrolase</keyword>
<dbReference type="SUPFAM" id="SSF55486">
    <property type="entry name" value="Metalloproteases ('zincins'), catalytic domain"/>
    <property type="match status" value="1"/>
</dbReference>
<comment type="subcellular location">
    <subcellularLocation>
        <location evidence="2">Secreted</location>
    </subcellularLocation>
</comment>
<protein>
    <submittedName>
        <fullName evidence="13">Peptidase M36</fullName>
    </submittedName>
</protein>
<evidence type="ECO:0000256" key="1">
    <source>
        <dbReference type="ARBA" id="ARBA00001947"/>
    </source>
</evidence>
<dbReference type="GO" id="GO:0008270">
    <property type="term" value="F:zinc ion binding"/>
    <property type="evidence" value="ECO:0007669"/>
    <property type="project" value="InterPro"/>
</dbReference>
<feature type="compositionally biased region" description="Polar residues" evidence="11">
    <location>
        <begin position="57"/>
        <end position="86"/>
    </location>
</feature>
<dbReference type="Gene3D" id="3.10.170.10">
    <property type="match status" value="1"/>
</dbReference>
<evidence type="ECO:0000256" key="6">
    <source>
        <dbReference type="ARBA" id="ARBA00022723"/>
    </source>
</evidence>
<evidence type="ECO:0000313" key="14">
    <source>
        <dbReference type="Proteomes" id="UP000063699"/>
    </source>
</evidence>
<evidence type="ECO:0000256" key="10">
    <source>
        <dbReference type="ARBA" id="ARBA00023145"/>
    </source>
</evidence>
<dbReference type="OrthoDB" id="5377264at2"/>
<dbReference type="GO" id="GO:0004222">
    <property type="term" value="F:metalloendopeptidase activity"/>
    <property type="evidence" value="ECO:0007669"/>
    <property type="project" value="InterPro"/>
</dbReference>
<comment type="similarity">
    <text evidence="3">Belongs to the peptidase M36 family.</text>
</comment>
<dbReference type="GO" id="GO:0006508">
    <property type="term" value="P:proteolysis"/>
    <property type="evidence" value="ECO:0007669"/>
    <property type="project" value="UniProtKB-KW"/>
</dbReference>
<evidence type="ECO:0000256" key="4">
    <source>
        <dbReference type="ARBA" id="ARBA00022525"/>
    </source>
</evidence>
<feature type="compositionally biased region" description="Polar residues" evidence="11">
    <location>
        <begin position="318"/>
        <end position="330"/>
    </location>
</feature>
<reference evidence="13 14" key="1">
    <citation type="submission" date="2015-07" db="EMBL/GenBank/DDBJ databases">
        <title>Genome sequencing of Kibdelosporangium phytohabitans.</title>
        <authorList>
            <person name="Qin S."/>
            <person name="Xing K."/>
        </authorList>
    </citation>
    <scope>NUCLEOTIDE SEQUENCE [LARGE SCALE GENOMIC DNA]</scope>
    <source>
        <strain evidence="13 14">KLBMP1111</strain>
    </source>
</reference>
<dbReference type="GO" id="GO:0005615">
    <property type="term" value="C:extracellular space"/>
    <property type="evidence" value="ECO:0007669"/>
    <property type="project" value="InterPro"/>
</dbReference>
<dbReference type="PANTHER" id="PTHR33478:SF1">
    <property type="entry name" value="EXTRACELLULAR METALLOPROTEINASE MEP"/>
    <property type="match status" value="1"/>
</dbReference>
<keyword evidence="14" id="KW-1185">Reference proteome</keyword>
<dbReference type="Gene3D" id="1.10.390.10">
    <property type="entry name" value="Neutral Protease Domain 2"/>
    <property type="match status" value="1"/>
</dbReference>
<dbReference type="Pfam" id="PF02128">
    <property type="entry name" value="Peptidase_M36"/>
    <property type="match status" value="1"/>
</dbReference>
<feature type="region of interest" description="Disordered" evidence="11">
    <location>
        <begin position="416"/>
        <end position="464"/>
    </location>
</feature>
<dbReference type="Proteomes" id="UP000063699">
    <property type="component" value="Chromosome"/>
</dbReference>
<dbReference type="STRING" id="860235.AOZ06_26775"/>
<accession>A0A0N9HXE7</accession>
<keyword evidence="5" id="KW-0645">Protease</keyword>
<sequence length="974" mass="103982">MRRQPLRRAGALAAAGALSASLLWTDTAVAAPQNPVSSGSAVQGDTVDDGDVDNRPGATQPTDQQRTLAGQSSTTVRWNKYGTPSTLAPKPEAQRRSAPSADPVAIARAYLTDNRATFGLGAPSIGAMDVLVSRPMGQGSYVMLRQRYGSMPSMLDGLAVFGIRDGAVVHLSSTLSPDRAAPQPATLSPEQALASATADAGVTGDALGTTRVQLGAVPMPQEAPRVAYQVVLMTKDQNHPTGFTTYVDARTGQVLVREDIIDHDSDNPEWDVFPANPPADYSSRDNRVKWCLVRGPGCERTVKTADRGVAWDADPTTGAPTQTSAGNSARGTEKWDDLAGGTVGTRTSAPSATRDYTYPWTNQWYKEKCNPSVFASPQQNDIDAALANLFAMHNRMHDWSYHLGFTEETWNMQATNGDRGGLGGDAERGNAQAGGRAGGAPPDFPSRNNANQATPPDGVPPTTNMYLWQPTPGGFYAPCVDGDYDMSVIGHEYSHAISGRLIAGPNSGWSGAQGGAMNESHSDLFAMEYLYEYGFAPRGDTPYVTGGYVTGDKRTGIRNYDMSKSELNYSNVAYDLVGQQVHADGEIWSSTSFDVRQAMIDKYGRGTPSLQRDCADGKVPVDKCPGNRRWVQQAFDALLLNASGAVSYVDMRDATLAANQIRFGGADLPILWNAFAQHGLGRDAASNGGNDADPVPSFASPHGRNGTLRLATNKNARLYVGDYEARSVAVADTDPATALPDSVEMTPGTYNFIVAADGYGSTKVRRTIRPGDRDALYPLLLPNAASRSRGATAAGDGVNLDKLIDDTESSNWVSAGSPVAGKAVRVDLAGDRPRFISRVQVSAQLRPQNTQDPDSGPQNRFTALRQFELLACNARNGKDCADPVNYRKVYTSGADAFPADAPRPTAPDLTARSFRIEPTVATHLMIRVLTNQCTGAKEYAGSQHNDPRSTSDCTTGNPAVAQAVRIAEFQAFTF</sequence>
<keyword evidence="10" id="KW-0865">Zymogen</keyword>
<evidence type="ECO:0000256" key="9">
    <source>
        <dbReference type="ARBA" id="ARBA00023049"/>
    </source>
</evidence>
<dbReference type="EMBL" id="CP012752">
    <property type="protein sequence ID" value="ALG10021.1"/>
    <property type="molecule type" value="Genomic_DNA"/>
</dbReference>
<feature type="region of interest" description="Disordered" evidence="11">
    <location>
        <begin position="310"/>
        <end position="354"/>
    </location>
</feature>
<evidence type="ECO:0000256" key="2">
    <source>
        <dbReference type="ARBA" id="ARBA00004613"/>
    </source>
</evidence>
<dbReference type="AlphaFoldDB" id="A0A0N9HXE7"/>
<evidence type="ECO:0000256" key="5">
    <source>
        <dbReference type="ARBA" id="ARBA00022670"/>
    </source>
</evidence>
<evidence type="ECO:0000256" key="7">
    <source>
        <dbReference type="ARBA" id="ARBA00022801"/>
    </source>
</evidence>
<feature type="region of interest" description="Disordered" evidence="11">
    <location>
        <begin position="32"/>
        <end position="101"/>
    </location>
</feature>
<evidence type="ECO:0000256" key="12">
    <source>
        <dbReference type="SAM" id="SignalP"/>
    </source>
</evidence>
<organism evidence="13 14">
    <name type="scientific">Kibdelosporangium phytohabitans</name>
    <dbReference type="NCBI Taxonomy" id="860235"/>
    <lineage>
        <taxon>Bacteria</taxon>
        <taxon>Bacillati</taxon>
        <taxon>Actinomycetota</taxon>
        <taxon>Actinomycetes</taxon>
        <taxon>Pseudonocardiales</taxon>
        <taxon>Pseudonocardiaceae</taxon>
        <taxon>Kibdelosporangium</taxon>
    </lineage>
</organism>
<dbReference type="InterPro" id="IPR001842">
    <property type="entry name" value="Peptidase_M36"/>
</dbReference>
<evidence type="ECO:0000256" key="11">
    <source>
        <dbReference type="SAM" id="MobiDB-lite"/>
    </source>
</evidence>
<dbReference type="PANTHER" id="PTHR33478">
    <property type="entry name" value="EXTRACELLULAR METALLOPROTEINASE MEP"/>
    <property type="match status" value="1"/>
</dbReference>
<evidence type="ECO:0000256" key="8">
    <source>
        <dbReference type="ARBA" id="ARBA00022833"/>
    </source>
</evidence>